<proteinExistence type="predicted"/>
<dbReference type="Proteomes" id="UP001627284">
    <property type="component" value="Unassembled WGS sequence"/>
</dbReference>
<keyword evidence="3" id="KW-1185">Reference proteome</keyword>
<keyword evidence="1" id="KW-0812">Transmembrane</keyword>
<keyword evidence="1" id="KW-0472">Membrane</keyword>
<dbReference type="AlphaFoldDB" id="A0ABD2RK39"/>
<evidence type="ECO:0000313" key="3">
    <source>
        <dbReference type="Proteomes" id="UP001627284"/>
    </source>
</evidence>
<name>A0ABD2RK39_9SOLN</name>
<feature type="transmembrane region" description="Helical" evidence="1">
    <location>
        <begin position="67"/>
        <end position="88"/>
    </location>
</feature>
<evidence type="ECO:0000313" key="2">
    <source>
        <dbReference type="EMBL" id="KAL3332221.1"/>
    </source>
</evidence>
<organism evidence="2 3">
    <name type="scientific">Solanum stoloniferum</name>
    <dbReference type="NCBI Taxonomy" id="62892"/>
    <lineage>
        <taxon>Eukaryota</taxon>
        <taxon>Viridiplantae</taxon>
        <taxon>Streptophyta</taxon>
        <taxon>Embryophyta</taxon>
        <taxon>Tracheophyta</taxon>
        <taxon>Spermatophyta</taxon>
        <taxon>Magnoliopsida</taxon>
        <taxon>eudicotyledons</taxon>
        <taxon>Gunneridae</taxon>
        <taxon>Pentapetalae</taxon>
        <taxon>asterids</taxon>
        <taxon>lamiids</taxon>
        <taxon>Solanales</taxon>
        <taxon>Solanaceae</taxon>
        <taxon>Solanoideae</taxon>
        <taxon>Solaneae</taxon>
        <taxon>Solanum</taxon>
    </lineage>
</organism>
<evidence type="ECO:0000256" key="1">
    <source>
        <dbReference type="SAM" id="Phobius"/>
    </source>
</evidence>
<gene>
    <name evidence="2" type="ORF">AABB24_032689</name>
</gene>
<keyword evidence="1" id="KW-1133">Transmembrane helix</keyword>
<accession>A0ABD2RK39</accession>
<reference evidence="2 3" key="1">
    <citation type="submission" date="2024-05" db="EMBL/GenBank/DDBJ databases">
        <title>De novo assembly of an allotetraploid wild potato.</title>
        <authorList>
            <person name="Hosaka A.J."/>
        </authorList>
    </citation>
    <scope>NUCLEOTIDE SEQUENCE [LARGE SCALE GENOMIC DNA]</scope>
    <source>
        <tissue evidence="2">Young leaves</tissue>
    </source>
</reference>
<dbReference type="EMBL" id="JBJKTR010000019">
    <property type="protein sequence ID" value="KAL3332221.1"/>
    <property type="molecule type" value="Genomic_DNA"/>
</dbReference>
<protein>
    <submittedName>
        <fullName evidence="2">Uncharacterized protein</fullName>
    </submittedName>
</protein>
<sequence length="105" mass="12157">MTCRCKIIYLIRSITKLKKNEPNFNIIDDVYRSLREIQQERLKNLSSILESPTEKKSRDGNKLLKNALSLSFTDCSTQLVVLLFWLVVPSNYWSLSCFGGKYCTS</sequence>
<comment type="caution">
    <text evidence="2">The sequence shown here is derived from an EMBL/GenBank/DDBJ whole genome shotgun (WGS) entry which is preliminary data.</text>
</comment>